<dbReference type="PANTHER" id="PTHR22916:SF3">
    <property type="entry name" value="UDP-GLCNAC:BETAGAL BETA-1,3-N-ACETYLGLUCOSAMINYLTRANSFERASE-LIKE PROTEIN 1"/>
    <property type="match status" value="1"/>
</dbReference>
<dbReference type="EMBL" id="CP042997">
    <property type="protein sequence ID" value="QEH38557.1"/>
    <property type="molecule type" value="Genomic_DNA"/>
</dbReference>
<organism evidence="2 3">
    <name type="scientific">Aquisphaera giovannonii</name>
    <dbReference type="NCBI Taxonomy" id="406548"/>
    <lineage>
        <taxon>Bacteria</taxon>
        <taxon>Pseudomonadati</taxon>
        <taxon>Planctomycetota</taxon>
        <taxon>Planctomycetia</taxon>
        <taxon>Isosphaerales</taxon>
        <taxon>Isosphaeraceae</taxon>
        <taxon>Aquisphaera</taxon>
    </lineage>
</organism>
<keyword evidence="2" id="KW-0328">Glycosyltransferase</keyword>
<dbReference type="InterPro" id="IPR029044">
    <property type="entry name" value="Nucleotide-diphossugar_trans"/>
</dbReference>
<gene>
    <name evidence="2" type="primary">wfgD_3</name>
    <name evidence="2" type="ORF">OJF2_71600</name>
</gene>
<dbReference type="EC" id="2.4.1.305" evidence="2"/>
<evidence type="ECO:0000313" key="2">
    <source>
        <dbReference type="EMBL" id="QEH38557.1"/>
    </source>
</evidence>
<dbReference type="Gene3D" id="3.90.550.10">
    <property type="entry name" value="Spore Coat Polysaccharide Biosynthesis Protein SpsA, Chain A"/>
    <property type="match status" value="1"/>
</dbReference>
<dbReference type="CDD" id="cd00761">
    <property type="entry name" value="Glyco_tranf_GTA_type"/>
    <property type="match status" value="1"/>
</dbReference>
<protein>
    <submittedName>
        <fullName evidence="2">UDP-Glc:alpha-D-GlcNAc-diphosphoundecaprenol beta-1,3-glucosyltransferase WfgD</fullName>
        <ecNumber evidence="2">2.4.1.305</ecNumber>
    </submittedName>
</protein>
<dbReference type="Proteomes" id="UP000324233">
    <property type="component" value="Chromosome"/>
</dbReference>
<evidence type="ECO:0000313" key="3">
    <source>
        <dbReference type="Proteomes" id="UP000324233"/>
    </source>
</evidence>
<dbReference type="PANTHER" id="PTHR22916">
    <property type="entry name" value="GLYCOSYLTRANSFERASE"/>
    <property type="match status" value="1"/>
</dbReference>
<sequence length="192" mass="21168">MAERTLKVSIIMPTYRRPHTIGQAIGSVLAQTHADWELIVSDNAGDGYRFDDPRIVVLDSRGVASAAYARNRAIPLATGDLVSFLDDDDELDPTYLETLAGEFRSRPALQMVKCQMIRRGELNETYGTPTVLVRRPLATPSWEPMWRQDRSYFQAIIDRHGLSEAAGTLAILPRALCRSGVDPTGGLRAGGL</sequence>
<name>A0A5B9WDH4_9BACT</name>
<dbReference type="RefSeq" id="WP_168222222.1">
    <property type="nucleotide sequence ID" value="NZ_CP042997.1"/>
</dbReference>
<reference evidence="2 3" key="1">
    <citation type="submission" date="2019-08" db="EMBL/GenBank/DDBJ databases">
        <title>Deep-cultivation of Planctomycetes and their phenomic and genomic characterization uncovers novel biology.</title>
        <authorList>
            <person name="Wiegand S."/>
            <person name="Jogler M."/>
            <person name="Boedeker C."/>
            <person name="Pinto D."/>
            <person name="Vollmers J."/>
            <person name="Rivas-Marin E."/>
            <person name="Kohn T."/>
            <person name="Peeters S.H."/>
            <person name="Heuer A."/>
            <person name="Rast P."/>
            <person name="Oberbeckmann S."/>
            <person name="Bunk B."/>
            <person name="Jeske O."/>
            <person name="Meyerdierks A."/>
            <person name="Storesund J.E."/>
            <person name="Kallscheuer N."/>
            <person name="Luecker S."/>
            <person name="Lage O.M."/>
            <person name="Pohl T."/>
            <person name="Merkel B.J."/>
            <person name="Hornburger P."/>
            <person name="Mueller R.-W."/>
            <person name="Bruemmer F."/>
            <person name="Labrenz M."/>
            <person name="Spormann A.M."/>
            <person name="Op den Camp H."/>
            <person name="Overmann J."/>
            <person name="Amann R."/>
            <person name="Jetten M.S.M."/>
            <person name="Mascher T."/>
            <person name="Medema M.H."/>
            <person name="Devos D.P."/>
            <person name="Kaster A.-K."/>
            <person name="Ovreas L."/>
            <person name="Rohde M."/>
            <person name="Galperin M.Y."/>
            <person name="Jogler C."/>
        </authorList>
    </citation>
    <scope>NUCLEOTIDE SEQUENCE [LARGE SCALE GENOMIC DNA]</scope>
    <source>
        <strain evidence="2 3">OJF2</strain>
    </source>
</reference>
<keyword evidence="2" id="KW-0808">Transferase</keyword>
<proteinExistence type="predicted"/>
<feature type="domain" description="Glycosyltransferase 2-like" evidence="1">
    <location>
        <begin position="9"/>
        <end position="141"/>
    </location>
</feature>
<evidence type="ECO:0000259" key="1">
    <source>
        <dbReference type="Pfam" id="PF00535"/>
    </source>
</evidence>
<dbReference type="GO" id="GO:0016758">
    <property type="term" value="F:hexosyltransferase activity"/>
    <property type="evidence" value="ECO:0007669"/>
    <property type="project" value="UniProtKB-ARBA"/>
</dbReference>
<keyword evidence="3" id="KW-1185">Reference proteome</keyword>
<dbReference type="SUPFAM" id="SSF53448">
    <property type="entry name" value="Nucleotide-diphospho-sugar transferases"/>
    <property type="match status" value="1"/>
</dbReference>
<dbReference type="InterPro" id="IPR001173">
    <property type="entry name" value="Glyco_trans_2-like"/>
</dbReference>
<dbReference type="AlphaFoldDB" id="A0A5B9WDH4"/>
<dbReference type="Pfam" id="PF00535">
    <property type="entry name" value="Glycos_transf_2"/>
    <property type="match status" value="1"/>
</dbReference>
<dbReference type="KEGG" id="agv:OJF2_71600"/>
<accession>A0A5B9WDH4</accession>